<dbReference type="PROSITE" id="PS01124">
    <property type="entry name" value="HTH_ARAC_FAMILY_2"/>
    <property type="match status" value="1"/>
</dbReference>
<dbReference type="InterPro" id="IPR018060">
    <property type="entry name" value="HTH_AraC"/>
</dbReference>
<evidence type="ECO:0000259" key="5">
    <source>
        <dbReference type="PROSITE" id="PS01124"/>
    </source>
</evidence>
<dbReference type="Gene3D" id="1.10.10.60">
    <property type="entry name" value="Homeodomain-like"/>
    <property type="match status" value="1"/>
</dbReference>
<dbReference type="InterPro" id="IPR009057">
    <property type="entry name" value="Homeodomain-like_sf"/>
</dbReference>
<evidence type="ECO:0000313" key="7">
    <source>
        <dbReference type="Proteomes" id="UP001601992"/>
    </source>
</evidence>
<evidence type="ECO:0000256" key="3">
    <source>
        <dbReference type="ARBA" id="ARBA00023163"/>
    </source>
</evidence>
<feature type="region of interest" description="Disordered" evidence="4">
    <location>
        <begin position="289"/>
        <end position="318"/>
    </location>
</feature>
<proteinExistence type="predicted"/>
<keyword evidence="1" id="KW-0805">Transcription regulation</keyword>
<keyword evidence="7" id="KW-1185">Reference proteome</keyword>
<feature type="domain" description="HTH araC/xylS-type" evidence="5">
    <location>
        <begin position="194"/>
        <end position="292"/>
    </location>
</feature>
<keyword evidence="2" id="KW-0238">DNA-binding</keyword>
<comment type="caution">
    <text evidence="6">The sequence shown here is derived from an EMBL/GenBank/DDBJ whole genome shotgun (WGS) entry which is preliminary data.</text>
</comment>
<sequence length="318" mass="35186">MDQNGHVRITEVPFRPPPGGPPGVEVWDFARLRERAERNGVPLGRPLRAEFHHLIAVKSHFLNCWADDAEHVVSPGTWLWICPGQVYRFDDGLDQATGTVLLFMPGFLDTATLAAAHLTPPYPTGPIVPDAEESAALDAMLDLLDDAYRRTDALPPDARIDLMRHLLAALAFRLGHVRHRRHGLPEGGGSDTFQRFHDAVERDFADGLLIEDYAATLGYSVRTLTRACLAATGRTAKRYLDDRTALEAKRLLVHTDLSPGQVASRLGFTSPTVFGKFFRRCTGETPASFRARARSDEHPIAPRSRPAARSPRHRPGDA</sequence>
<gene>
    <name evidence="6" type="ORF">ACFYXQ_36135</name>
</gene>
<evidence type="ECO:0000313" key="6">
    <source>
        <dbReference type="EMBL" id="MFF3573205.1"/>
    </source>
</evidence>
<dbReference type="Pfam" id="PF02311">
    <property type="entry name" value="AraC_binding"/>
    <property type="match status" value="1"/>
</dbReference>
<dbReference type="SUPFAM" id="SSF46689">
    <property type="entry name" value="Homeodomain-like"/>
    <property type="match status" value="1"/>
</dbReference>
<dbReference type="Pfam" id="PF12833">
    <property type="entry name" value="HTH_18"/>
    <property type="match status" value="1"/>
</dbReference>
<protein>
    <submittedName>
        <fullName evidence="6">Helix-turn-helix transcriptional regulator</fullName>
    </submittedName>
</protein>
<name>A0ABW6SA59_9NOCA</name>
<dbReference type="InterPro" id="IPR037923">
    <property type="entry name" value="HTH-like"/>
</dbReference>
<reference evidence="6 7" key="1">
    <citation type="submission" date="2024-10" db="EMBL/GenBank/DDBJ databases">
        <title>The Natural Products Discovery Center: Release of the First 8490 Sequenced Strains for Exploring Actinobacteria Biosynthetic Diversity.</title>
        <authorList>
            <person name="Kalkreuter E."/>
            <person name="Kautsar S.A."/>
            <person name="Yang D."/>
            <person name="Bader C.D."/>
            <person name="Teijaro C.N."/>
            <person name="Fluegel L."/>
            <person name="Davis C.M."/>
            <person name="Simpson J.R."/>
            <person name="Lauterbach L."/>
            <person name="Steele A.D."/>
            <person name="Gui C."/>
            <person name="Meng S."/>
            <person name="Li G."/>
            <person name="Viehrig K."/>
            <person name="Ye F."/>
            <person name="Su P."/>
            <person name="Kiefer A.F."/>
            <person name="Nichols A."/>
            <person name="Cepeda A.J."/>
            <person name="Yan W."/>
            <person name="Fan B."/>
            <person name="Jiang Y."/>
            <person name="Adhikari A."/>
            <person name="Zheng C.-J."/>
            <person name="Schuster L."/>
            <person name="Cowan T.M."/>
            <person name="Smanski M.J."/>
            <person name="Chevrette M.G."/>
            <person name="De Carvalho L.P.S."/>
            <person name="Shen B."/>
        </authorList>
    </citation>
    <scope>NUCLEOTIDE SEQUENCE [LARGE SCALE GENOMIC DNA]</scope>
    <source>
        <strain evidence="6 7">NPDC002593</strain>
    </source>
</reference>
<evidence type="ECO:0000256" key="2">
    <source>
        <dbReference type="ARBA" id="ARBA00023125"/>
    </source>
</evidence>
<dbReference type="PANTHER" id="PTHR43280">
    <property type="entry name" value="ARAC-FAMILY TRANSCRIPTIONAL REGULATOR"/>
    <property type="match status" value="1"/>
</dbReference>
<dbReference type="RefSeq" id="WP_063713224.1">
    <property type="nucleotide sequence ID" value="NZ_JBIAQY010000017.1"/>
</dbReference>
<dbReference type="SUPFAM" id="SSF51215">
    <property type="entry name" value="Regulatory protein AraC"/>
    <property type="match status" value="1"/>
</dbReference>
<organism evidence="6 7">
    <name type="scientific">Nocardia jiangxiensis</name>
    <dbReference type="NCBI Taxonomy" id="282685"/>
    <lineage>
        <taxon>Bacteria</taxon>
        <taxon>Bacillati</taxon>
        <taxon>Actinomycetota</taxon>
        <taxon>Actinomycetes</taxon>
        <taxon>Mycobacteriales</taxon>
        <taxon>Nocardiaceae</taxon>
        <taxon>Nocardia</taxon>
    </lineage>
</organism>
<evidence type="ECO:0000256" key="1">
    <source>
        <dbReference type="ARBA" id="ARBA00023015"/>
    </source>
</evidence>
<evidence type="ECO:0000256" key="4">
    <source>
        <dbReference type="SAM" id="MobiDB-lite"/>
    </source>
</evidence>
<dbReference type="InterPro" id="IPR003313">
    <property type="entry name" value="AraC-bd"/>
</dbReference>
<dbReference type="SMART" id="SM00342">
    <property type="entry name" value="HTH_ARAC"/>
    <property type="match status" value="1"/>
</dbReference>
<keyword evidence="3" id="KW-0804">Transcription</keyword>
<accession>A0ABW6SA59</accession>
<dbReference type="Proteomes" id="UP001601992">
    <property type="component" value="Unassembled WGS sequence"/>
</dbReference>
<dbReference type="PANTHER" id="PTHR43280:SF32">
    <property type="entry name" value="TRANSCRIPTIONAL REGULATORY PROTEIN"/>
    <property type="match status" value="1"/>
</dbReference>
<dbReference type="EMBL" id="JBIAQY010000017">
    <property type="protein sequence ID" value="MFF3573205.1"/>
    <property type="molecule type" value="Genomic_DNA"/>
</dbReference>